<dbReference type="GO" id="GO:0005829">
    <property type="term" value="C:cytosol"/>
    <property type="evidence" value="ECO:0007669"/>
    <property type="project" value="TreeGrafter"/>
</dbReference>
<proteinExistence type="inferred from homology"/>
<keyword evidence="9" id="KW-1185">Reference proteome</keyword>
<reference evidence="8" key="1">
    <citation type="journal article" date="2020" name="Stud. Mycol.">
        <title>101 Dothideomycetes genomes: a test case for predicting lifestyles and emergence of pathogens.</title>
        <authorList>
            <person name="Haridas S."/>
            <person name="Albert R."/>
            <person name="Binder M."/>
            <person name="Bloem J."/>
            <person name="Labutti K."/>
            <person name="Salamov A."/>
            <person name="Andreopoulos B."/>
            <person name="Baker S."/>
            <person name="Barry K."/>
            <person name="Bills G."/>
            <person name="Bluhm B."/>
            <person name="Cannon C."/>
            <person name="Castanera R."/>
            <person name="Culley D."/>
            <person name="Daum C."/>
            <person name="Ezra D."/>
            <person name="Gonzalez J."/>
            <person name="Henrissat B."/>
            <person name="Kuo A."/>
            <person name="Liang C."/>
            <person name="Lipzen A."/>
            <person name="Lutzoni F."/>
            <person name="Magnuson J."/>
            <person name="Mondo S."/>
            <person name="Nolan M."/>
            <person name="Ohm R."/>
            <person name="Pangilinan J."/>
            <person name="Park H.-J."/>
            <person name="Ramirez L."/>
            <person name="Alfaro M."/>
            <person name="Sun H."/>
            <person name="Tritt A."/>
            <person name="Yoshinaga Y."/>
            <person name="Zwiers L.-H."/>
            <person name="Turgeon B."/>
            <person name="Goodwin S."/>
            <person name="Spatafora J."/>
            <person name="Crous P."/>
            <person name="Grigoriev I."/>
        </authorList>
    </citation>
    <scope>NUCLEOTIDE SEQUENCE</scope>
    <source>
        <strain evidence="8">CBS 133067</strain>
    </source>
</reference>
<evidence type="ECO:0000256" key="3">
    <source>
        <dbReference type="ARBA" id="ARBA00022679"/>
    </source>
</evidence>
<dbReference type="AlphaFoldDB" id="A0A9P4MA48"/>
<dbReference type="Gene3D" id="3.30.1460.50">
    <property type="match status" value="1"/>
</dbReference>
<dbReference type="GO" id="GO:0000422">
    <property type="term" value="P:autophagy of mitochondrion"/>
    <property type="evidence" value="ECO:0007669"/>
    <property type="project" value="TreeGrafter"/>
</dbReference>
<dbReference type="EMBL" id="ML978126">
    <property type="protein sequence ID" value="KAF2098424.1"/>
    <property type="molecule type" value="Genomic_DNA"/>
</dbReference>
<dbReference type="OrthoDB" id="4089664at2759"/>
<dbReference type="PANTHER" id="PTHR14957">
    <property type="entry name" value="UBIQUITIN-LIKE-CONJUGATING ENZYME ATG10"/>
    <property type="match status" value="1"/>
</dbReference>
<keyword evidence="6" id="KW-0072">Autophagy</keyword>
<comment type="caution">
    <text evidence="8">The sequence shown here is derived from an EMBL/GenBank/DDBJ whole genome shotgun (WGS) entry which is preliminary data.</text>
</comment>
<accession>A0A9P4MA48</accession>
<comment type="similarity">
    <text evidence="1">Belongs to the ATG10 family.</text>
</comment>
<dbReference type="Proteomes" id="UP000799772">
    <property type="component" value="Unassembled WGS sequence"/>
</dbReference>
<dbReference type="GO" id="GO:0000045">
    <property type="term" value="P:autophagosome assembly"/>
    <property type="evidence" value="ECO:0007669"/>
    <property type="project" value="TreeGrafter"/>
</dbReference>
<keyword evidence="5" id="KW-0813">Transport</keyword>
<evidence type="ECO:0000256" key="6">
    <source>
        <dbReference type="ARBA" id="ARBA00023006"/>
    </source>
</evidence>
<gene>
    <name evidence="8" type="ORF">NA57DRAFT_75671</name>
</gene>
<sequence length="173" mass="18817">MKVKNGTEYLEIIKVLGKRSTGSVESAEASQEAEEEVDEEDVDALYRCAGDRESSTVAYNIVFSPSYRVPVLYLVLRKADGSLEQNIEEVYKLLVPEQQKEALSAHGPLGALTMTEHPITGGACFFIHPCQTPDAMQEVATGRGVSTEEYLFIWLGVSGGAVGLYAPSTQENP</sequence>
<organism evidence="8 9">
    <name type="scientific">Rhizodiscina lignyota</name>
    <dbReference type="NCBI Taxonomy" id="1504668"/>
    <lineage>
        <taxon>Eukaryota</taxon>
        <taxon>Fungi</taxon>
        <taxon>Dikarya</taxon>
        <taxon>Ascomycota</taxon>
        <taxon>Pezizomycotina</taxon>
        <taxon>Dothideomycetes</taxon>
        <taxon>Pleosporomycetidae</taxon>
        <taxon>Aulographales</taxon>
        <taxon>Rhizodiscinaceae</taxon>
        <taxon>Rhizodiscina</taxon>
    </lineage>
</organism>
<keyword evidence="3" id="KW-0808">Transferase</keyword>
<dbReference type="GO" id="GO:0032446">
    <property type="term" value="P:protein modification by small protein conjugation"/>
    <property type="evidence" value="ECO:0007669"/>
    <property type="project" value="TreeGrafter"/>
</dbReference>
<dbReference type="GO" id="GO:0061651">
    <property type="term" value="F:Atg12 conjugating enzyme activity"/>
    <property type="evidence" value="ECO:0007669"/>
    <property type="project" value="TreeGrafter"/>
</dbReference>
<dbReference type="InterPro" id="IPR007135">
    <property type="entry name" value="Atg3/Atg10"/>
</dbReference>
<evidence type="ECO:0000256" key="2">
    <source>
        <dbReference type="ARBA" id="ARBA00021099"/>
    </source>
</evidence>
<evidence type="ECO:0000256" key="4">
    <source>
        <dbReference type="ARBA" id="ARBA00022786"/>
    </source>
</evidence>
<keyword evidence="4" id="KW-0833">Ubl conjugation pathway</keyword>
<protein>
    <recommendedName>
        <fullName evidence="2">Ubiquitin-like-conjugating enzyme ATG10</fullName>
    </recommendedName>
    <alternativeName>
        <fullName evidence="7">Autophagy-related protein 10</fullName>
    </alternativeName>
</protein>
<name>A0A9P4MA48_9PEZI</name>
<dbReference type="PANTHER" id="PTHR14957:SF1">
    <property type="entry name" value="UBIQUITIN-LIKE-CONJUGATING ENZYME ATG10"/>
    <property type="match status" value="1"/>
</dbReference>
<evidence type="ECO:0000256" key="7">
    <source>
        <dbReference type="ARBA" id="ARBA00029833"/>
    </source>
</evidence>
<keyword evidence="5" id="KW-0653">Protein transport</keyword>
<dbReference type="Pfam" id="PF03987">
    <property type="entry name" value="Autophagy_act_C"/>
    <property type="match status" value="1"/>
</dbReference>
<evidence type="ECO:0000256" key="5">
    <source>
        <dbReference type="ARBA" id="ARBA00022927"/>
    </source>
</evidence>
<evidence type="ECO:0000313" key="9">
    <source>
        <dbReference type="Proteomes" id="UP000799772"/>
    </source>
</evidence>
<evidence type="ECO:0000313" key="8">
    <source>
        <dbReference type="EMBL" id="KAF2098424.1"/>
    </source>
</evidence>
<evidence type="ECO:0000256" key="1">
    <source>
        <dbReference type="ARBA" id="ARBA00005696"/>
    </source>
</evidence>
<dbReference type="GO" id="GO:0015031">
    <property type="term" value="P:protein transport"/>
    <property type="evidence" value="ECO:0007669"/>
    <property type="project" value="UniProtKB-KW"/>
</dbReference>